<dbReference type="GO" id="GO:0031966">
    <property type="term" value="C:mitochondrial membrane"/>
    <property type="evidence" value="ECO:0007669"/>
    <property type="project" value="UniProtKB-SubCell"/>
</dbReference>
<dbReference type="Pfam" id="PF07114">
    <property type="entry name" value="TMEM126"/>
    <property type="match status" value="1"/>
</dbReference>
<keyword evidence="2 6" id="KW-0812">Transmembrane</keyword>
<evidence type="ECO:0000256" key="6">
    <source>
        <dbReference type="SAM" id="Phobius"/>
    </source>
</evidence>
<evidence type="ECO:0000256" key="2">
    <source>
        <dbReference type="ARBA" id="ARBA00022692"/>
    </source>
</evidence>
<evidence type="ECO:0000256" key="4">
    <source>
        <dbReference type="ARBA" id="ARBA00023128"/>
    </source>
</evidence>
<keyword evidence="5 6" id="KW-0472">Membrane</keyword>
<dbReference type="PANTHER" id="PTHR16296:SF2">
    <property type="entry name" value="TRANSMEMBRANE PROTEIN 126A"/>
    <property type="match status" value="1"/>
</dbReference>
<evidence type="ECO:0000313" key="7">
    <source>
        <dbReference type="Proteomes" id="UP000694925"/>
    </source>
</evidence>
<dbReference type="GO" id="GO:0032981">
    <property type="term" value="P:mitochondrial respiratory chain complex I assembly"/>
    <property type="evidence" value="ECO:0007669"/>
    <property type="project" value="TreeGrafter"/>
</dbReference>
<sequence>MPLILSSNPREWLNVDHYKALKTQHELVDEWEPTREVFPLKYGDYMVAMCAGISGVSINSIFRKKMKLQQKGAVFTTFFLTLGPAFVAYICHREYVTNKILLYQARCSLCEELKAVSMISATGFVYPMIVSSAINLAIAGNMGYRIPYIYEVRELATFFWSVLKPQSRVLAVLLLGNALIASTVTYKQLRSMQLVSDILIKVQPYLEDEKDDKQNMGMS</sequence>
<evidence type="ECO:0000313" key="8">
    <source>
        <dbReference type="RefSeq" id="XP_017880246.1"/>
    </source>
</evidence>
<dbReference type="RefSeq" id="XP_017880246.1">
    <property type="nucleotide sequence ID" value="XM_018024757.2"/>
</dbReference>
<evidence type="ECO:0000256" key="1">
    <source>
        <dbReference type="ARBA" id="ARBA00004225"/>
    </source>
</evidence>
<feature type="transmembrane region" description="Helical" evidence="6">
    <location>
        <begin position="115"/>
        <end position="139"/>
    </location>
</feature>
<dbReference type="GeneID" id="108625054"/>
<evidence type="ECO:0000256" key="5">
    <source>
        <dbReference type="ARBA" id="ARBA00023136"/>
    </source>
</evidence>
<dbReference type="KEGG" id="ccal:108625054"/>
<keyword evidence="4" id="KW-0496">Mitochondrion</keyword>
<keyword evidence="7" id="KW-1185">Reference proteome</keyword>
<evidence type="ECO:0000256" key="3">
    <source>
        <dbReference type="ARBA" id="ARBA00022989"/>
    </source>
</evidence>
<feature type="transmembrane region" description="Helical" evidence="6">
    <location>
        <begin position="74"/>
        <end position="95"/>
    </location>
</feature>
<gene>
    <name evidence="8" type="primary">LOC108625054</name>
</gene>
<dbReference type="AlphaFoldDB" id="A0AAJ7IZA0"/>
<feature type="transmembrane region" description="Helical" evidence="6">
    <location>
        <begin position="45"/>
        <end position="62"/>
    </location>
</feature>
<proteinExistence type="predicted"/>
<dbReference type="Proteomes" id="UP000694925">
    <property type="component" value="Unplaced"/>
</dbReference>
<organism evidence="7 8">
    <name type="scientific">Ceratina calcarata</name>
    <dbReference type="NCBI Taxonomy" id="156304"/>
    <lineage>
        <taxon>Eukaryota</taxon>
        <taxon>Metazoa</taxon>
        <taxon>Ecdysozoa</taxon>
        <taxon>Arthropoda</taxon>
        <taxon>Hexapoda</taxon>
        <taxon>Insecta</taxon>
        <taxon>Pterygota</taxon>
        <taxon>Neoptera</taxon>
        <taxon>Endopterygota</taxon>
        <taxon>Hymenoptera</taxon>
        <taxon>Apocrita</taxon>
        <taxon>Aculeata</taxon>
        <taxon>Apoidea</taxon>
        <taxon>Anthophila</taxon>
        <taxon>Apidae</taxon>
        <taxon>Ceratina</taxon>
        <taxon>Zadontomerus</taxon>
    </lineage>
</organism>
<keyword evidence="3 6" id="KW-1133">Transmembrane helix</keyword>
<dbReference type="InterPro" id="IPR009801">
    <property type="entry name" value="TMEM126"/>
</dbReference>
<accession>A0AAJ7IZA0</accession>
<dbReference type="PANTHER" id="PTHR16296">
    <property type="entry name" value="UNCHARACTERIZED HYPOTHALAMUS PROTEIN HT007"/>
    <property type="match status" value="1"/>
</dbReference>
<protein>
    <submittedName>
        <fullName evidence="8">Uncharacterized protein LOC108625054 isoform X1</fullName>
    </submittedName>
</protein>
<name>A0AAJ7IZA0_9HYME</name>
<comment type="subcellular location">
    <subcellularLocation>
        <location evidence="1">Mitochondrion membrane</location>
        <topology evidence="1">Multi-pass membrane protein</topology>
    </subcellularLocation>
</comment>
<reference evidence="8" key="1">
    <citation type="submission" date="2025-08" db="UniProtKB">
        <authorList>
            <consortium name="RefSeq"/>
        </authorList>
    </citation>
    <scope>IDENTIFICATION</scope>
    <source>
        <tissue evidence="8">Whole body</tissue>
    </source>
</reference>